<accession>A0ABX1PX43</accession>
<dbReference type="PANTHER" id="PTHR36109">
    <property type="entry name" value="MEMBRANE PROTEIN-RELATED"/>
    <property type="match status" value="1"/>
</dbReference>
<comment type="caution">
    <text evidence="2">The sequence shown here is derived from an EMBL/GenBank/DDBJ whole genome shotgun (WGS) entry which is preliminary data.</text>
</comment>
<dbReference type="Proteomes" id="UP000623795">
    <property type="component" value="Unassembled WGS sequence"/>
</dbReference>
<reference evidence="2 3" key="1">
    <citation type="submission" date="2019-12" db="EMBL/GenBank/DDBJ databases">
        <title>Comparative genomics gives insights into the taxonomy of the Azoarcus-Aromatoleum group and reveals separate origins of nif in the plant-associated Azoarcus and non-plant-associated Aromatoleum sub-groups.</title>
        <authorList>
            <person name="Lafos M."/>
            <person name="Maluk M."/>
            <person name="Batista M."/>
            <person name="Junghare M."/>
            <person name="Carmona M."/>
            <person name="Faoro H."/>
            <person name="Cruz L.M."/>
            <person name="Battistoni F."/>
            <person name="De Souza E."/>
            <person name="Pedrosa F."/>
            <person name="Chen W.-M."/>
            <person name="Poole P.S."/>
            <person name="Dixon R.A."/>
            <person name="James E.K."/>
        </authorList>
    </citation>
    <scope>NUCLEOTIDE SEQUENCE [LARGE SCALE GENOMIC DNA]</scope>
    <source>
        <strain evidence="2 3">Td21</strain>
    </source>
</reference>
<keyword evidence="1" id="KW-0472">Membrane</keyword>
<feature type="transmembrane region" description="Helical" evidence="1">
    <location>
        <begin position="65"/>
        <end position="83"/>
    </location>
</feature>
<protein>
    <submittedName>
        <fullName evidence="2">DUF1269 domain-containing protein</fullName>
    </submittedName>
</protein>
<sequence>MRGLRRLYFLLPDVGIVRRIVDELLLAHIPYEHIHVLARAETPLEELPEAGVAQRTDLVPAIERGLAVGGTVGVLAGLAALVFPPAGMVAAGGAILFGALGGAGFGAWVSAMIGVGMPNSHLARFEAAIGQGMLLMMVDVPKDRVEEFEDMIRQHHPEADIEGTEPTIPAFP</sequence>
<keyword evidence="3" id="KW-1185">Reference proteome</keyword>
<organism evidence="2 3">
    <name type="scientific">Aromatoleum toluvorans</name>
    <dbReference type="NCBI Taxonomy" id="92002"/>
    <lineage>
        <taxon>Bacteria</taxon>
        <taxon>Pseudomonadati</taxon>
        <taxon>Pseudomonadota</taxon>
        <taxon>Betaproteobacteria</taxon>
        <taxon>Rhodocyclales</taxon>
        <taxon>Rhodocyclaceae</taxon>
        <taxon>Aromatoleum</taxon>
    </lineage>
</organism>
<dbReference type="PANTHER" id="PTHR36109:SF2">
    <property type="entry name" value="MEMBRANE PROTEIN"/>
    <property type="match status" value="1"/>
</dbReference>
<dbReference type="InterPro" id="IPR052948">
    <property type="entry name" value="Low_temp-induced_all0457"/>
</dbReference>
<evidence type="ECO:0000313" key="3">
    <source>
        <dbReference type="Proteomes" id="UP000623795"/>
    </source>
</evidence>
<feature type="transmembrane region" description="Helical" evidence="1">
    <location>
        <begin position="89"/>
        <end position="115"/>
    </location>
</feature>
<evidence type="ECO:0000313" key="2">
    <source>
        <dbReference type="EMBL" id="NMG43200.1"/>
    </source>
</evidence>
<proteinExistence type="predicted"/>
<keyword evidence="1" id="KW-1133">Transmembrane helix</keyword>
<evidence type="ECO:0000256" key="1">
    <source>
        <dbReference type="SAM" id="Phobius"/>
    </source>
</evidence>
<name>A0ABX1PX43_9RHOO</name>
<gene>
    <name evidence="2" type="ORF">GPA22_05575</name>
</gene>
<dbReference type="RefSeq" id="WP_211168954.1">
    <property type="nucleotide sequence ID" value="NZ_WTVN01000006.1"/>
</dbReference>
<keyword evidence="1" id="KW-0812">Transmembrane</keyword>
<dbReference type="EMBL" id="WTVN01000006">
    <property type="protein sequence ID" value="NMG43200.1"/>
    <property type="molecule type" value="Genomic_DNA"/>
</dbReference>